<comment type="caution">
    <text evidence="9">The sequence shown here is derived from an EMBL/GenBank/DDBJ whole genome shotgun (WGS) entry which is preliminary data.</text>
</comment>
<dbReference type="CDD" id="cd01721">
    <property type="entry name" value="Sm_D3"/>
    <property type="match status" value="1"/>
</dbReference>
<keyword evidence="7" id="KW-0687">Ribonucleoprotein</keyword>
<dbReference type="Gene3D" id="3.40.50.11960">
    <property type="match status" value="1"/>
</dbReference>
<reference evidence="9" key="2">
    <citation type="submission" date="2020-08" db="EMBL/GenBank/DDBJ databases">
        <title>Draft Genome Sequence of Cumin Blight Pathogen Alternaria burnsii.</title>
        <authorList>
            <person name="Feng Z."/>
        </authorList>
    </citation>
    <scope>NUCLEOTIDE SEQUENCE</scope>
    <source>
        <strain evidence="9">CBS107.38</strain>
    </source>
</reference>
<dbReference type="InterPro" id="IPR034099">
    <property type="entry name" value="SmD3"/>
</dbReference>
<keyword evidence="6" id="KW-0539">Nucleus</keyword>
<evidence type="ECO:0000256" key="5">
    <source>
        <dbReference type="ARBA" id="ARBA00023187"/>
    </source>
</evidence>
<evidence type="ECO:0000256" key="6">
    <source>
        <dbReference type="ARBA" id="ARBA00023242"/>
    </source>
</evidence>
<gene>
    <name evidence="9" type="ORF">GT037_003928</name>
</gene>
<evidence type="ECO:0000256" key="7">
    <source>
        <dbReference type="ARBA" id="ARBA00023274"/>
    </source>
</evidence>
<dbReference type="GO" id="GO:0016192">
    <property type="term" value="P:vesicle-mediated transport"/>
    <property type="evidence" value="ECO:0007669"/>
    <property type="project" value="InterPro"/>
</dbReference>
<dbReference type="SMART" id="SM00651">
    <property type="entry name" value="Sm"/>
    <property type="match status" value="1"/>
</dbReference>
<dbReference type="PANTHER" id="PTHR28043:SF1">
    <property type="entry name" value="INCREASED RECOMBINATION CENTERS PROTEIN 6"/>
    <property type="match status" value="1"/>
</dbReference>
<dbReference type="InterPro" id="IPR001163">
    <property type="entry name" value="Sm_dom_euk/arc"/>
</dbReference>
<evidence type="ECO:0000256" key="3">
    <source>
        <dbReference type="ARBA" id="ARBA00008146"/>
    </source>
</evidence>
<sequence>MTSTIGIPIKLLNEAAGHIVTLEITSGEVYRGKLIEGLHSEDNMNVQLKDITVTARDGRVSHLEQVYIRGSHVRYFIVPDMLRNAPMFRSRGTRGRGVGLARGRATVNRARASTRGGGGGFYPTLNGETPENSATRHFFHRHNMDIKNPRRILAIGAPEAGVLPLLKELTGSAPEPTSETTAGLTHEWRLETKYYTATLPIWIDELANVAEWRTEFTKPEAREVVTALGAWIYCFKKPVETKDLDVIKETMQAVSDVIERACGYGGDMVCLAVAMPQSITPYLEKSHEEWEELAMDYGFEYVDSEKKGKNEFGEATGVHRVREALEAGEWESMADLDMGGDEDGFEGSFAAEEAEMNMELFGMKGALAGFDDDEGPESGDKEVEELEVMMQKMVAIKEMGEGMEEAERKRFAAKAVNDLLKDY</sequence>
<keyword evidence="10" id="KW-1185">Reference proteome</keyword>
<dbReference type="GeneID" id="62202153"/>
<dbReference type="GO" id="GO:0030674">
    <property type="term" value="F:protein-macromolecule adaptor activity"/>
    <property type="evidence" value="ECO:0007669"/>
    <property type="project" value="TreeGrafter"/>
</dbReference>
<dbReference type="GO" id="GO:0000387">
    <property type="term" value="P:spliceosomal snRNP assembly"/>
    <property type="evidence" value="ECO:0007669"/>
    <property type="project" value="InterPro"/>
</dbReference>
<evidence type="ECO:0000313" key="10">
    <source>
        <dbReference type="Proteomes" id="UP000596902"/>
    </source>
</evidence>
<dbReference type="FunFam" id="2.30.30.100:FF:000002">
    <property type="entry name" value="Small nuclear ribonucleoprotein Sm D3"/>
    <property type="match status" value="1"/>
</dbReference>
<dbReference type="PANTHER" id="PTHR28043">
    <property type="entry name" value="INCREASED RECOMBINATION CENTERS PROTEIN 6"/>
    <property type="match status" value="1"/>
</dbReference>
<protein>
    <recommendedName>
        <fullName evidence="8">Sm domain-containing protein</fullName>
    </recommendedName>
</protein>
<proteinExistence type="inferred from homology"/>
<keyword evidence="4" id="KW-0507">mRNA processing</keyword>
<dbReference type="Pfam" id="PF10199">
    <property type="entry name" value="Adaptin_binding"/>
    <property type="match status" value="1"/>
</dbReference>
<dbReference type="AlphaFoldDB" id="A0A8H7EJZ6"/>
<dbReference type="GO" id="GO:0005681">
    <property type="term" value="C:spliceosomal complex"/>
    <property type="evidence" value="ECO:0007669"/>
    <property type="project" value="InterPro"/>
</dbReference>
<dbReference type="InterPro" id="IPR047575">
    <property type="entry name" value="Sm"/>
</dbReference>
<evidence type="ECO:0000256" key="4">
    <source>
        <dbReference type="ARBA" id="ARBA00022664"/>
    </source>
</evidence>
<organism evidence="9 10">
    <name type="scientific">Alternaria burnsii</name>
    <dbReference type="NCBI Taxonomy" id="1187904"/>
    <lineage>
        <taxon>Eukaryota</taxon>
        <taxon>Fungi</taxon>
        <taxon>Dikarya</taxon>
        <taxon>Ascomycota</taxon>
        <taxon>Pezizomycotina</taxon>
        <taxon>Dothideomycetes</taxon>
        <taxon>Pleosporomycetidae</taxon>
        <taxon>Pleosporales</taxon>
        <taxon>Pleosporineae</taxon>
        <taxon>Pleosporaceae</taxon>
        <taxon>Alternaria</taxon>
        <taxon>Alternaria sect. Alternaria</taxon>
    </lineage>
</organism>
<comment type="similarity">
    <text evidence="3">Belongs to the snRNP core protein family.</text>
</comment>
<comment type="subcellular location">
    <subcellularLocation>
        <location evidence="2">Cytoplasm</location>
        <location evidence="2">Cytosol</location>
    </subcellularLocation>
    <subcellularLocation>
        <location evidence="1">Nucleus</location>
    </subcellularLocation>
</comment>
<dbReference type="InterPro" id="IPR010920">
    <property type="entry name" value="LSM_dom_sf"/>
</dbReference>
<dbReference type="Proteomes" id="UP000596902">
    <property type="component" value="Unassembled WGS sequence"/>
</dbReference>
<dbReference type="EMBL" id="JAAABM010000004">
    <property type="protein sequence ID" value="KAF7678547.1"/>
    <property type="molecule type" value="Genomic_DNA"/>
</dbReference>
<dbReference type="GO" id="GO:0005829">
    <property type="term" value="C:cytosol"/>
    <property type="evidence" value="ECO:0007669"/>
    <property type="project" value="UniProtKB-SubCell"/>
</dbReference>
<feature type="domain" description="Sm" evidence="8">
    <location>
        <begin position="7"/>
        <end position="82"/>
    </location>
</feature>
<dbReference type="Gene3D" id="2.30.30.100">
    <property type="match status" value="1"/>
</dbReference>
<evidence type="ECO:0000259" key="8">
    <source>
        <dbReference type="PROSITE" id="PS52002"/>
    </source>
</evidence>
<keyword evidence="5" id="KW-0508">mRNA splicing</keyword>
<dbReference type="SUPFAM" id="SSF50182">
    <property type="entry name" value="Sm-like ribonucleoproteins"/>
    <property type="match status" value="1"/>
</dbReference>
<evidence type="ECO:0000313" key="9">
    <source>
        <dbReference type="EMBL" id="KAF7678547.1"/>
    </source>
</evidence>
<dbReference type="PROSITE" id="PS52002">
    <property type="entry name" value="SM"/>
    <property type="match status" value="1"/>
</dbReference>
<dbReference type="InterPro" id="IPR034627">
    <property type="entry name" value="Irc6"/>
</dbReference>
<dbReference type="Pfam" id="PF01423">
    <property type="entry name" value="LSM"/>
    <property type="match status" value="1"/>
</dbReference>
<evidence type="ECO:0000256" key="1">
    <source>
        <dbReference type="ARBA" id="ARBA00004123"/>
    </source>
</evidence>
<evidence type="ECO:0000256" key="2">
    <source>
        <dbReference type="ARBA" id="ARBA00004514"/>
    </source>
</evidence>
<accession>A0A8H7EJZ6</accession>
<dbReference type="GO" id="GO:0003723">
    <property type="term" value="F:RNA binding"/>
    <property type="evidence" value="ECO:0007669"/>
    <property type="project" value="InterPro"/>
</dbReference>
<reference evidence="9" key="1">
    <citation type="submission" date="2020-01" db="EMBL/GenBank/DDBJ databases">
        <authorList>
            <person name="Feng Z.H.Z."/>
        </authorList>
    </citation>
    <scope>NUCLEOTIDE SEQUENCE</scope>
    <source>
        <strain evidence="9">CBS107.38</strain>
    </source>
</reference>
<name>A0A8H7EJZ6_9PLEO</name>
<dbReference type="GO" id="GO:0005685">
    <property type="term" value="C:U1 snRNP"/>
    <property type="evidence" value="ECO:0007669"/>
    <property type="project" value="UniProtKB-ARBA"/>
</dbReference>
<dbReference type="RefSeq" id="XP_038788682.1">
    <property type="nucleotide sequence ID" value="XM_038928975.1"/>
</dbReference>